<dbReference type="EMBL" id="JAUQSZ010000004">
    <property type="protein sequence ID" value="MDO7842253.1"/>
    <property type="molecule type" value="Genomic_DNA"/>
</dbReference>
<dbReference type="Pfam" id="PF02515">
    <property type="entry name" value="CoA_transf_3"/>
    <property type="match status" value="1"/>
</dbReference>
<sequence length="412" mass="44700">MTQVMKGVRVLEIAQFTYVPAAGAVLADWGADVLKIEHPVRGDAQRGIQMLQRLAVNPQRSALMQHPNRGKRSVGIDVSTAEGQELIYELAKSCDVFLTNYLPSQRQKLKIDLEHIRAANPDIIYVRGSAFGDKGPDREKGGFDSTAFWARGGSAKLVTPPELGGPLLQPGPAYGDTIGGMNIAGGIAAALFHRKNTGETTEVDVSLLSSGIWATACSIDVAMELKSDPFQAQMPGGGAQVGTNPFMGVFETADGGHINLTVLKPGPYIRDTFEHLDLAHLVDDPRFSTDTALMQEANAALAHAEVTRAIKARPFAWWIERLKTLKGQWAPYQTVHDVASDEQVLQNDLIFEVESADGGPPIRLVANPVQFNRAKVETVRAPEPSEHTELVLMELGIDWDRIEQLKAIGAVA</sequence>
<evidence type="ECO:0000313" key="2">
    <source>
        <dbReference type="EMBL" id="MDO7842253.1"/>
    </source>
</evidence>
<dbReference type="Proteomes" id="UP001176468">
    <property type="component" value="Unassembled WGS sequence"/>
</dbReference>
<evidence type="ECO:0000256" key="1">
    <source>
        <dbReference type="ARBA" id="ARBA00022679"/>
    </source>
</evidence>
<accession>A0ABT8ZY96</accession>
<dbReference type="Gene3D" id="3.30.1540.10">
    <property type="entry name" value="formyl-coa transferase, domain 3"/>
    <property type="match status" value="1"/>
</dbReference>
<dbReference type="GO" id="GO:0016740">
    <property type="term" value="F:transferase activity"/>
    <property type="evidence" value="ECO:0007669"/>
    <property type="project" value="UniProtKB-KW"/>
</dbReference>
<dbReference type="SUPFAM" id="SSF89796">
    <property type="entry name" value="CoA-transferase family III (CaiB/BaiF)"/>
    <property type="match status" value="1"/>
</dbReference>
<keyword evidence="3" id="KW-1185">Reference proteome</keyword>
<reference evidence="2" key="1">
    <citation type="submission" date="2023-07" db="EMBL/GenBank/DDBJ databases">
        <authorList>
            <person name="Kim M.K."/>
        </authorList>
    </citation>
    <scope>NUCLEOTIDE SEQUENCE</scope>
    <source>
        <strain evidence="2">CA1-15</strain>
    </source>
</reference>
<dbReference type="InterPro" id="IPR050483">
    <property type="entry name" value="CoA-transferase_III_domain"/>
</dbReference>
<gene>
    <name evidence="2" type="ORF">Q5H94_07935</name>
</gene>
<dbReference type="PANTHER" id="PTHR48207:SF3">
    <property type="entry name" value="SUCCINATE--HYDROXYMETHYLGLUTARATE COA-TRANSFERASE"/>
    <property type="match status" value="1"/>
</dbReference>
<dbReference type="EC" id="2.8.3.-" evidence="2"/>
<dbReference type="PANTHER" id="PTHR48207">
    <property type="entry name" value="SUCCINATE--HYDROXYMETHYLGLUTARATE COA-TRANSFERASE"/>
    <property type="match status" value="1"/>
</dbReference>
<dbReference type="InterPro" id="IPR003673">
    <property type="entry name" value="CoA-Trfase_fam_III"/>
</dbReference>
<organism evidence="2 3">
    <name type="scientific">Sphingomonas immobilis</name>
    <dbReference type="NCBI Taxonomy" id="3063997"/>
    <lineage>
        <taxon>Bacteria</taxon>
        <taxon>Pseudomonadati</taxon>
        <taxon>Pseudomonadota</taxon>
        <taxon>Alphaproteobacteria</taxon>
        <taxon>Sphingomonadales</taxon>
        <taxon>Sphingomonadaceae</taxon>
        <taxon>Sphingomonas</taxon>
    </lineage>
</organism>
<proteinExistence type="predicted"/>
<comment type="caution">
    <text evidence="2">The sequence shown here is derived from an EMBL/GenBank/DDBJ whole genome shotgun (WGS) entry which is preliminary data.</text>
</comment>
<evidence type="ECO:0000313" key="3">
    <source>
        <dbReference type="Proteomes" id="UP001176468"/>
    </source>
</evidence>
<protein>
    <submittedName>
        <fullName evidence="2">CoA transferase</fullName>
        <ecNumber evidence="2">2.8.3.-</ecNumber>
    </submittedName>
</protein>
<dbReference type="Gene3D" id="3.40.50.10540">
    <property type="entry name" value="Crotonobetainyl-coa:carnitine coa-transferase, domain 1"/>
    <property type="match status" value="1"/>
</dbReference>
<dbReference type="InterPro" id="IPR023606">
    <property type="entry name" value="CoA-Trfase_III_dom_1_sf"/>
</dbReference>
<name>A0ABT8ZY96_9SPHN</name>
<dbReference type="InterPro" id="IPR044855">
    <property type="entry name" value="CoA-Trfase_III_dom3_sf"/>
</dbReference>
<dbReference type="RefSeq" id="WP_304560720.1">
    <property type="nucleotide sequence ID" value="NZ_JAUQSZ010000004.1"/>
</dbReference>
<keyword evidence="1 2" id="KW-0808">Transferase</keyword>